<evidence type="ECO:0000313" key="2">
    <source>
        <dbReference type="Proteomes" id="UP000297604"/>
    </source>
</evidence>
<proteinExistence type="predicted"/>
<dbReference type="Gene3D" id="3.50.50.60">
    <property type="entry name" value="FAD/NAD(P)-binding domain"/>
    <property type="match status" value="1"/>
</dbReference>
<gene>
    <name evidence="1" type="ORF">E3O46_06055</name>
</gene>
<evidence type="ECO:0000313" key="1">
    <source>
        <dbReference type="EMBL" id="TFC21772.1"/>
    </source>
</evidence>
<dbReference type="InterPro" id="IPR036188">
    <property type="entry name" value="FAD/NAD-bd_sf"/>
</dbReference>
<dbReference type="Proteomes" id="UP000297604">
    <property type="component" value="Unassembled WGS sequence"/>
</dbReference>
<organism evidence="1 2">
    <name type="scientific">Cryobacterium glucosi</name>
    <dbReference type="NCBI Taxonomy" id="1259175"/>
    <lineage>
        <taxon>Bacteria</taxon>
        <taxon>Bacillati</taxon>
        <taxon>Actinomycetota</taxon>
        <taxon>Actinomycetes</taxon>
        <taxon>Micrococcales</taxon>
        <taxon>Microbacteriaceae</taxon>
        <taxon>Cryobacterium</taxon>
    </lineage>
</organism>
<keyword evidence="2" id="KW-1185">Reference proteome</keyword>
<sequence length="123" mass="13631">MSEATGEEILTELVHQLGFEDILDEVLASTDVTTVMMPYASALFSRRVPEDRPKVLPDGAENFAFLGQFTPLPEDVVFTVEYSVHGAMHAVYTLFDVEKPIPPIYHGLLDPKVDLHALAAAFR</sequence>
<comment type="caution">
    <text evidence="1">The sequence shown here is derived from an EMBL/GenBank/DDBJ whole genome shotgun (WGS) entry which is preliminary data.</text>
</comment>
<accession>A0ABY2IPT5</accession>
<dbReference type="PANTHER" id="PTHR37417:SF2">
    <property type="entry name" value="67 KDA MYOSIN-CROSS-REACTIVE ANTIGEN FAMILY PROTEIN (AFU_ORTHOLOGUE AFUA_5G09970)"/>
    <property type="match status" value="1"/>
</dbReference>
<evidence type="ECO:0008006" key="3">
    <source>
        <dbReference type="Google" id="ProtNLM"/>
    </source>
</evidence>
<dbReference type="Pfam" id="PF06100">
    <property type="entry name" value="MCRA"/>
    <property type="match status" value="1"/>
</dbReference>
<dbReference type="InterPro" id="IPR010354">
    <property type="entry name" value="Oleate_hydratase"/>
</dbReference>
<dbReference type="PANTHER" id="PTHR37417">
    <property type="entry name" value="67 KDA MYOSIN-CROSS-REACTIVE ANTIGEN FAMILY PROTEIN (AFU_ORTHOLOGUE AFUA_5G09970)"/>
    <property type="match status" value="1"/>
</dbReference>
<dbReference type="Gene3D" id="3.30.9.80">
    <property type="match status" value="1"/>
</dbReference>
<protein>
    <recommendedName>
        <fullName evidence="3">Oleate hydratase</fullName>
    </recommendedName>
</protein>
<name>A0ABY2IPT5_9MICO</name>
<dbReference type="EMBL" id="SOFS01000015">
    <property type="protein sequence ID" value="TFC21772.1"/>
    <property type="molecule type" value="Genomic_DNA"/>
</dbReference>
<reference evidence="1 2" key="1">
    <citation type="submission" date="2019-03" db="EMBL/GenBank/DDBJ databases">
        <title>Genomics of glacier-inhabiting Cryobacterium strains.</title>
        <authorList>
            <person name="Liu Q."/>
            <person name="Xin Y.-H."/>
        </authorList>
    </citation>
    <scope>NUCLEOTIDE SEQUENCE [LARGE SCALE GENOMIC DNA]</scope>
    <source>
        <strain evidence="1 2">MDB1-5</strain>
    </source>
</reference>